<feature type="transmembrane region" description="Helical" evidence="6">
    <location>
        <begin position="99"/>
        <end position="122"/>
    </location>
</feature>
<evidence type="ECO:0000256" key="4">
    <source>
        <dbReference type="ARBA" id="ARBA00022989"/>
    </source>
</evidence>
<reference evidence="7 8" key="1">
    <citation type="submission" date="2024-10" db="EMBL/GenBank/DDBJ databases">
        <authorList>
            <person name="Kim D."/>
        </authorList>
    </citation>
    <scope>NUCLEOTIDE SEQUENCE [LARGE SCALE GENOMIC DNA]</scope>
    <source>
        <strain evidence="7">BH-2024</strain>
    </source>
</reference>
<keyword evidence="4 6" id="KW-1133">Transmembrane helix</keyword>
<dbReference type="PANTHER" id="PTHR22945:SF40">
    <property type="entry name" value="SERPENTINE RECEPTOR, CLASS D (DELTA)-RELATED"/>
    <property type="match status" value="1"/>
</dbReference>
<dbReference type="SUPFAM" id="SSF81321">
    <property type="entry name" value="Family A G protein-coupled receptor-like"/>
    <property type="match status" value="1"/>
</dbReference>
<dbReference type="Proteomes" id="UP001620626">
    <property type="component" value="Unassembled WGS sequence"/>
</dbReference>
<feature type="transmembrane region" description="Helical" evidence="6">
    <location>
        <begin position="12"/>
        <end position="33"/>
    </location>
</feature>
<dbReference type="AlphaFoldDB" id="A0ABD2M2X7"/>
<name>A0ABD2M2X7_9BILA</name>
<dbReference type="InterPro" id="IPR019421">
    <property type="entry name" value="7TM_GPCR_serpentine_rcpt_Srd"/>
</dbReference>
<evidence type="ECO:0000256" key="5">
    <source>
        <dbReference type="ARBA" id="ARBA00023136"/>
    </source>
</evidence>
<comment type="caution">
    <text evidence="7">The sequence shown here is derived from an EMBL/GenBank/DDBJ whole genome shotgun (WGS) entry which is preliminary data.</text>
</comment>
<evidence type="ECO:0000256" key="2">
    <source>
        <dbReference type="ARBA" id="ARBA00009166"/>
    </source>
</evidence>
<organism evidence="7 8">
    <name type="scientific">Heterodera trifolii</name>
    <dbReference type="NCBI Taxonomy" id="157864"/>
    <lineage>
        <taxon>Eukaryota</taxon>
        <taxon>Metazoa</taxon>
        <taxon>Ecdysozoa</taxon>
        <taxon>Nematoda</taxon>
        <taxon>Chromadorea</taxon>
        <taxon>Rhabditida</taxon>
        <taxon>Tylenchina</taxon>
        <taxon>Tylenchomorpha</taxon>
        <taxon>Tylenchoidea</taxon>
        <taxon>Heteroderidae</taxon>
        <taxon>Heteroderinae</taxon>
        <taxon>Heterodera</taxon>
    </lineage>
</organism>
<sequence>MALSTVRWIMQLTKWVTFCFGVLMNGIMIRLIVRHTPKSMRNYSNILLQTCFTDLALLTMTLLFQKYTFTTAKGENEVLLDGLVTFSEPEHQNWCLLGAIAWIFLVYVSLFGYVSQFIYRYLLLNWDKKISLCAYFLLFLAILIFPLVYCVNLFFCYFMPAGSSRFLDDQSTADILGLNISDRVPLTGYTFKKQAKNMSTSSIAIKMIEMNKQISRNLVVQASMPLFIYLSIVFLLCLILLKIDTHKVNWLQYFNLLSIIPMFLPSALNPIVTICVIKNYQIILVNDIKKIVKRFKLLFARQSAESPVEKWAVLTKHSIHLKTIA</sequence>
<comment type="subcellular location">
    <subcellularLocation>
        <location evidence="1">Membrane</location>
        <topology evidence="1">Multi-pass membrane protein</topology>
    </subcellularLocation>
</comment>
<dbReference type="GO" id="GO:0016020">
    <property type="term" value="C:membrane"/>
    <property type="evidence" value="ECO:0007669"/>
    <property type="project" value="UniProtKB-SubCell"/>
</dbReference>
<evidence type="ECO:0000313" key="7">
    <source>
        <dbReference type="EMBL" id="KAL3121882.1"/>
    </source>
</evidence>
<evidence type="ECO:0000256" key="1">
    <source>
        <dbReference type="ARBA" id="ARBA00004141"/>
    </source>
</evidence>
<keyword evidence="8" id="KW-1185">Reference proteome</keyword>
<dbReference type="PANTHER" id="PTHR22945">
    <property type="entry name" value="SERPENTINE RECEPTOR, CLASS D DELTA"/>
    <property type="match status" value="1"/>
</dbReference>
<gene>
    <name evidence="7" type="ORF">niasHT_000447</name>
</gene>
<feature type="transmembrane region" description="Helical" evidence="6">
    <location>
        <begin position="134"/>
        <end position="160"/>
    </location>
</feature>
<comment type="similarity">
    <text evidence="2">Belongs to the nematode receptor-like protein srd family.</text>
</comment>
<proteinExistence type="inferred from homology"/>
<evidence type="ECO:0000313" key="8">
    <source>
        <dbReference type="Proteomes" id="UP001620626"/>
    </source>
</evidence>
<dbReference type="InterPro" id="IPR050920">
    <property type="entry name" value="Nematode_rcpt-like_delta"/>
</dbReference>
<keyword evidence="3 6" id="KW-0812">Transmembrane</keyword>
<evidence type="ECO:0000256" key="6">
    <source>
        <dbReference type="SAM" id="Phobius"/>
    </source>
</evidence>
<feature type="transmembrane region" description="Helical" evidence="6">
    <location>
        <begin position="218"/>
        <end position="241"/>
    </location>
</feature>
<evidence type="ECO:0008006" key="9">
    <source>
        <dbReference type="Google" id="ProtNLM"/>
    </source>
</evidence>
<dbReference type="Pfam" id="PF10317">
    <property type="entry name" value="7TM_GPCR_Srd"/>
    <property type="match status" value="2"/>
</dbReference>
<feature type="transmembrane region" description="Helical" evidence="6">
    <location>
        <begin position="253"/>
        <end position="272"/>
    </location>
</feature>
<keyword evidence="5 6" id="KW-0472">Membrane</keyword>
<protein>
    <recommendedName>
        <fullName evidence="9">Gustatory receptor</fullName>
    </recommendedName>
</protein>
<accession>A0ABD2M2X7</accession>
<dbReference type="EMBL" id="JBICBT010000174">
    <property type="protein sequence ID" value="KAL3121882.1"/>
    <property type="molecule type" value="Genomic_DNA"/>
</dbReference>
<evidence type="ECO:0000256" key="3">
    <source>
        <dbReference type="ARBA" id="ARBA00022692"/>
    </source>
</evidence>